<comment type="caution">
    <text evidence="9">The sequence shown here is derived from an EMBL/GenBank/DDBJ whole genome shotgun (WGS) entry which is preliminary data.</text>
</comment>
<keyword evidence="10" id="KW-1185">Reference proteome</keyword>
<feature type="transmembrane region" description="Helical" evidence="8">
    <location>
        <begin position="230"/>
        <end position="248"/>
    </location>
</feature>
<sequence>MDLSLEIITILFGVAALAGFIDAIAGGGGLLTVPALLAVGLSPAQALATNKLQGSFGSFSATLYFIRNGVVKFSEMRNGIICTFIGAALGAVLVQKIDASVLTAIIPLLLLGISFYFLLAPKSIAEPGESKLSENMFALTVGTSIGFYDGFFGPGAGSLFTICFVAIAKRGIIEATAKTKVLNFTSNIAALLFFIIGGLPVWEVGLLMAAGQFIGARSGAKIVVTKGQKLIRPLVVIVSMVMAIKLLIEQNPQWFQ</sequence>
<keyword evidence="3" id="KW-0813">Transport</keyword>
<feature type="transmembrane region" description="Helical" evidence="8">
    <location>
        <begin position="188"/>
        <end position="210"/>
    </location>
</feature>
<dbReference type="InterPro" id="IPR002781">
    <property type="entry name" value="TM_pro_TauE-like"/>
</dbReference>
<feature type="transmembrane region" description="Helical" evidence="8">
    <location>
        <begin position="7"/>
        <end position="31"/>
    </location>
</feature>
<evidence type="ECO:0000313" key="9">
    <source>
        <dbReference type="EMBL" id="PSW07259.1"/>
    </source>
</evidence>
<dbReference type="PANTHER" id="PTHR30269">
    <property type="entry name" value="TRANSMEMBRANE PROTEIN YFCA"/>
    <property type="match status" value="1"/>
</dbReference>
<accession>A0A2T3N443</accession>
<dbReference type="PANTHER" id="PTHR30269:SF0">
    <property type="entry name" value="MEMBRANE TRANSPORTER PROTEIN YFCA-RELATED"/>
    <property type="match status" value="1"/>
</dbReference>
<protein>
    <recommendedName>
        <fullName evidence="8">Probable membrane transporter protein</fullName>
    </recommendedName>
</protein>
<evidence type="ECO:0000256" key="8">
    <source>
        <dbReference type="RuleBase" id="RU363041"/>
    </source>
</evidence>
<evidence type="ECO:0000256" key="2">
    <source>
        <dbReference type="ARBA" id="ARBA00009142"/>
    </source>
</evidence>
<dbReference type="Proteomes" id="UP000240904">
    <property type="component" value="Unassembled WGS sequence"/>
</dbReference>
<feature type="transmembrane region" description="Helical" evidence="8">
    <location>
        <begin position="101"/>
        <end position="125"/>
    </location>
</feature>
<evidence type="ECO:0000313" key="10">
    <source>
        <dbReference type="Proteomes" id="UP000240904"/>
    </source>
</evidence>
<name>A0A2T3N443_9GAMM</name>
<evidence type="ECO:0000256" key="3">
    <source>
        <dbReference type="ARBA" id="ARBA00022448"/>
    </source>
</evidence>
<comment type="similarity">
    <text evidence="2 8">Belongs to the 4-toluene sulfonate uptake permease (TSUP) (TC 2.A.102) family.</text>
</comment>
<proteinExistence type="inferred from homology"/>
<dbReference type="OrthoDB" id="554695at2"/>
<evidence type="ECO:0000256" key="6">
    <source>
        <dbReference type="ARBA" id="ARBA00022989"/>
    </source>
</evidence>
<comment type="subcellular location">
    <subcellularLocation>
        <location evidence="1 8">Cell membrane</location>
        <topology evidence="1 8">Multi-pass membrane protein</topology>
    </subcellularLocation>
</comment>
<keyword evidence="7 8" id="KW-0472">Membrane</keyword>
<evidence type="ECO:0000256" key="1">
    <source>
        <dbReference type="ARBA" id="ARBA00004651"/>
    </source>
</evidence>
<dbReference type="EMBL" id="PYMC01000001">
    <property type="protein sequence ID" value="PSW07259.1"/>
    <property type="molecule type" value="Genomic_DNA"/>
</dbReference>
<keyword evidence="6 8" id="KW-1133">Transmembrane helix</keyword>
<feature type="transmembrane region" description="Helical" evidence="8">
    <location>
        <begin position="145"/>
        <end position="167"/>
    </location>
</feature>
<organism evidence="9 10">
    <name type="scientific">Photobacterium lipolyticum</name>
    <dbReference type="NCBI Taxonomy" id="266810"/>
    <lineage>
        <taxon>Bacteria</taxon>
        <taxon>Pseudomonadati</taxon>
        <taxon>Pseudomonadota</taxon>
        <taxon>Gammaproteobacteria</taxon>
        <taxon>Vibrionales</taxon>
        <taxon>Vibrionaceae</taxon>
        <taxon>Photobacterium</taxon>
    </lineage>
</organism>
<dbReference type="GO" id="GO:0005886">
    <property type="term" value="C:plasma membrane"/>
    <property type="evidence" value="ECO:0007669"/>
    <property type="project" value="UniProtKB-SubCell"/>
</dbReference>
<dbReference type="AlphaFoldDB" id="A0A2T3N443"/>
<dbReference type="Pfam" id="PF01925">
    <property type="entry name" value="TauE"/>
    <property type="match status" value="1"/>
</dbReference>
<reference evidence="9 10" key="1">
    <citation type="submission" date="2018-03" db="EMBL/GenBank/DDBJ databases">
        <title>Whole genome sequencing of Histamine producing bacteria.</title>
        <authorList>
            <person name="Butler K."/>
        </authorList>
    </citation>
    <scope>NUCLEOTIDE SEQUENCE [LARGE SCALE GENOMIC DNA]</scope>
    <source>
        <strain evidence="9 10">DSM 16190</strain>
    </source>
</reference>
<dbReference type="RefSeq" id="WP_107281412.1">
    <property type="nucleotide sequence ID" value="NZ_PYMC01000001.1"/>
</dbReference>
<dbReference type="InterPro" id="IPR052017">
    <property type="entry name" value="TSUP"/>
</dbReference>
<evidence type="ECO:0000256" key="5">
    <source>
        <dbReference type="ARBA" id="ARBA00022692"/>
    </source>
</evidence>
<keyword evidence="5 8" id="KW-0812">Transmembrane</keyword>
<gene>
    <name evidence="9" type="ORF">C9I89_00635</name>
</gene>
<feature type="transmembrane region" description="Helical" evidence="8">
    <location>
        <begin position="76"/>
        <end position="94"/>
    </location>
</feature>
<evidence type="ECO:0000256" key="4">
    <source>
        <dbReference type="ARBA" id="ARBA00022475"/>
    </source>
</evidence>
<evidence type="ECO:0000256" key="7">
    <source>
        <dbReference type="ARBA" id="ARBA00023136"/>
    </source>
</evidence>
<keyword evidence="4 8" id="KW-1003">Cell membrane</keyword>